<dbReference type="OrthoDB" id="710332at2"/>
<accession>A0A6N8L7T6</accession>
<proteinExistence type="predicted"/>
<gene>
    <name evidence="2" type="ORF">GQF63_17445</name>
</gene>
<sequence>MEKVEKEKITERKDAPKERKEEKQDSTNKQVAIVAEHHRNQDQSSTSNESKSNEWAVFVSKIG</sequence>
<reference evidence="2 3" key="1">
    <citation type="submission" date="2019-12" db="EMBL/GenBank/DDBJ databases">
        <authorList>
            <person name="Dong K."/>
        </authorList>
    </citation>
    <scope>NUCLEOTIDE SEQUENCE [LARGE SCALE GENOMIC DNA]</scope>
    <source>
        <strain evidence="2 3">JCM 31225</strain>
    </source>
</reference>
<protein>
    <submittedName>
        <fullName evidence="2">Uncharacterized protein</fullName>
    </submittedName>
</protein>
<name>A0A6N8L7T6_9SPHI</name>
<dbReference type="Proteomes" id="UP000435036">
    <property type="component" value="Unassembled WGS sequence"/>
</dbReference>
<evidence type="ECO:0000256" key="1">
    <source>
        <dbReference type="SAM" id="MobiDB-lite"/>
    </source>
</evidence>
<evidence type="ECO:0000313" key="3">
    <source>
        <dbReference type="Proteomes" id="UP000435036"/>
    </source>
</evidence>
<evidence type="ECO:0000313" key="2">
    <source>
        <dbReference type="EMBL" id="MVZ63812.1"/>
    </source>
</evidence>
<feature type="compositionally biased region" description="Basic and acidic residues" evidence="1">
    <location>
        <begin position="1"/>
        <end position="26"/>
    </location>
</feature>
<organism evidence="2 3">
    <name type="scientific">Sphingobacterium humi</name>
    <dbReference type="NCBI Taxonomy" id="1796905"/>
    <lineage>
        <taxon>Bacteria</taxon>
        <taxon>Pseudomonadati</taxon>
        <taxon>Bacteroidota</taxon>
        <taxon>Sphingobacteriia</taxon>
        <taxon>Sphingobacteriales</taxon>
        <taxon>Sphingobacteriaceae</taxon>
        <taxon>Sphingobacterium</taxon>
    </lineage>
</organism>
<keyword evidence="3" id="KW-1185">Reference proteome</keyword>
<dbReference type="EMBL" id="WSQA01000016">
    <property type="protein sequence ID" value="MVZ63812.1"/>
    <property type="molecule type" value="Genomic_DNA"/>
</dbReference>
<feature type="region of interest" description="Disordered" evidence="1">
    <location>
        <begin position="1"/>
        <end position="63"/>
    </location>
</feature>
<comment type="caution">
    <text evidence="2">The sequence shown here is derived from an EMBL/GenBank/DDBJ whole genome shotgun (WGS) entry which is preliminary data.</text>
</comment>
<dbReference type="AlphaFoldDB" id="A0A6N8L7T6"/>
<dbReference type="RefSeq" id="WP_160370531.1">
    <property type="nucleotide sequence ID" value="NZ_WSQA01000016.1"/>
</dbReference>